<dbReference type="STRING" id="1527.SAMN04489757_11757"/>
<dbReference type="Gene3D" id="1.20.5.620">
    <property type="entry name" value="F1F0 ATP synthase subunit B, membrane domain"/>
    <property type="match status" value="1"/>
</dbReference>
<keyword evidence="4" id="KW-0375">Hydrogen ion transport</keyword>
<name>A0A1I5G4E7_9FIRM</name>
<keyword evidence="5" id="KW-0175">Coiled coil</keyword>
<feature type="coiled-coil region" evidence="5">
    <location>
        <begin position="12"/>
        <end position="62"/>
    </location>
</feature>
<evidence type="ECO:0000313" key="7">
    <source>
        <dbReference type="Proteomes" id="UP000198806"/>
    </source>
</evidence>
<reference evidence="6 7" key="1">
    <citation type="submission" date="2016-10" db="EMBL/GenBank/DDBJ databases">
        <authorList>
            <person name="de Groot N.N."/>
        </authorList>
    </citation>
    <scope>NUCLEOTIDE SEQUENCE [LARGE SCALE GENOMIC DNA]</scope>
    <source>
        <strain evidence="6 7">DSM 1283</strain>
    </source>
</reference>
<sequence>MSNLDNLIQKIKLDAQSHAEEKKKEADKKKEEIVNGQVKLALEEKAKIIEKAEKEAEIIKSRILSNADLRVRDEMLKAKQEVIDKVFLLAKERLMNLDDKEYVEFVKNQISTIELTGEETIIVPSNRRDLIKNLGLNLKVSEEETIDSGFTIVNNKVRLNFSFETLIDFLREDLETEIAQVLFKEE</sequence>
<proteinExistence type="inferred from homology"/>
<evidence type="ECO:0000256" key="2">
    <source>
        <dbReference type="ARBA" id="ARBA00022448"/>
    </source>
</evidence>
<dbReference type="SUPFAM" id="SSF160527">
    <property type="entry name" value="V-type ATPase subunit E-like"/>
    <property type="match status" value="1"/>
</dbReference>
<dbReference type="RefSeq" id="WP_091686935.1">
    <property type="nucleotide sequence ID" value="NZ_BAABFM010000001.1"/>
</dbReference>
<comment type="function">
    <text evidence="4">Produces ATP from ADP in the presence of a proton gradient across the membrane.</text>
</comment>
<protein>
    <recommendedName>
        <fullName evidence="4">V-type proton ATPase subunit E</fullName>
    </recommendedName>
    <alternativeName>
        <fullName evidence="4">V-ATPase subunit E</fullName>
    </alternativeName>
</protein>
<gene>
    <name evidence="4" type="primary">atpE</name>
    <name evidence="6" type="ORF">SAMN04489757_11757</name>
</gene>
<dbReference type="GO" id="GO:0046933">
    <property type="term" value="F:proton-transporting ATP synthase activity, rotational mechanism"/>
    <property type="evidence" value="ECO:0007669"/>
    <property type="project" value="UniProtKB-UniRule"/>
</dbReference>
<comment type="similarity">
    <text evidence="1 4">Belongs to the V-ATPase E subunit family.</text>
</comment>
<accession>A0A1I5G4E7</accession>
<dbReference type="GO" id="GO:0042777">
    <property type="term" value="P:proton motive force-driven plasma membrane ATP synthesis"/>
    <property type="evidence" value="ECO:0007669"/>
    <property type="project" value="UniProtKB-UniRule"/>
</dbReference>
<evidence type="ECO:0000313" key="6">
    <source>
        <dbReference type="EMBL" id="SFO30867.1"/>
    </source>
</evidence>
<dbReference type="HAMAP" id="MF_00311">
    <property type="entry name" value="ATP_synth_E_arch"/>
    <property type="match status" value="1"/>
</dbReference>
<dbReference type="GO" id="GO:0033178">
    <property type="term" value="C:proton-transporting two-sector ATPase complex, catalytic domain"/>
    <property type="evidence" value="ECO:0007669"/>
    <property type="project" value="InterPro"/>
</dbReference>
<keyword evidence="3 4" id="KW-0406">Ion transport</keyword>
<dbReference type="Proteomes" id="UP000198806">
    <property type="component" value="Unassembled WGS sequence"/>
</dbReference>
<evidence type="ECO:0000256" key="1">
    <source>
        <dbReference type="ARBA" id="ARBA00005901"/>
    </source>
</evidence>
<evidence type="ECO:0000256" key="4">
    <source>
        <dbReference type="HAMAP-Rule" id="MF_00311"/>
    </source>
</evidence>
<dbReference type="Pfam" id="PF01991">
    <property type="entry name" value="vATP-synt_E"/>
    <property type="match status" value="1"/>
</dbReference>
<dbReference type="OrthoDB" id="1734087at2"/>
<dbReference type="AlphaFoldDB" id="A0A1I5G4E7"/>
<dbReference type="InterPro" id="IPR002842">
    <property type="entry name" value="ATPase_V1_Esu"/>
</dbReference>
<keyword evidence="7" id="KW-1185">Reference proteome</keyword>
<dbReference type="GO" id="GO:0005524">
    <property type="term" value="F:ATP binding"/>
    <property type="evidence" value="ECO:0007669"/>
    <property type="project" value="UniProtKB-UniRule"/>
</dbReference>
<keyword evidence="4" id="KW-0066">ATP synthesis</keyword>
<dbReference type="GO" id="GO:0046961">
    <property type="term" value="F:proton-transporting ATPase activity, rotational mechanism"/>
    <property type="evidence" value="ECO:0007669"/>
    <property type="project" value="InterPro"/>
</dbReference>
<organism evidence="6 7">
    <name type="scientific">Anaerocolumna aminovalerica</name>
    <dbReference type="NCBI Taxonomy" id="1527"/>
    <lineage>
        <taxon>Bacteria</taxon>
        <taxon>Bacillati</taxon>
        <taxon>Bacillota</taxon>
        <taxon>Clostridia</taxon>
        <taxon>Lachnospirales</taxon>
        <taxon>Lachnospiraceae</taxon>
        <taxon>Anaerocolumna</taxon>
    </lineage>
</organism>
<dbReference type="EMBL" id="FOWD01000017">
    <property type="protein sequence ID" value="SFO30867.1"/>
    <property type="molecule type" value="Genomic_DNA"/>
</dbReference>
<keyword evidence="2 4" id="KW-0813">Transport</keyword>
<evidence type="ECO:0000256" key="3">
    <source>
        <dbReference type="ARBA" id="ARBA00023065"/>
    </source>
</evidence>
<evidence type="ECO:0000256" key="5">
    <source>
        <dbReference type="SAM" id="Coils"/>
    </source>
</evidence>